<gene>
    <name evidence="1" type="ORF">JCM17845_23040</name>
</gene>
<evidence type="ECO:0000313" key="1">
    <source>
        <dbReference type="EMBL" id="GER01681.1"/>
    </source>
</evidence>
<evidence type="ECO:0000313" key="2">
    <source>
        <dbReference type="Proteomes" id="UP000325187"/>
    </source>
</evidence>
<comment type="caution">
    <text evidence="1">The sequence shown here is derived from an EMBL/GenBank/DDBJ whole genome shotgun (WGS) entry which is preliminary data.</text>
</comment>
<dbReference type="AlphaFoldDB" id="A0A5A7N028"/>
<dbReference type="Proteomes" id="UP000325187">
    <property type="component" value="Unassembled WGS sequence"/>
</dbReference>
<accession>A0A5A7N028</accession>
<reference evidence="1 2" key="1">
    <citation type="submission" date="2019-09" db="EMBL/GenBank/DDBJ databases">
        <title>NBRP : Genome information of microbial organism related human and environment.</title>
        <authorList>
            <person name="Hattori M."/>
            <person name="Oshima K."/>
            <person name="Inaba H."/>
            <person name="Suda W."/>
            <person name="Sakamoto M."/>
            <person name="Iino T."/>
            <person name="Kitahara M."/>
            <person name="Oshida Y."/>
            <person name="Iida T."/>
            <person name="Kudo T."/>
            <person name="Itoh T."/>
            <person name="Ohkuma M."/>
        </authorList>
    </citation>
    <scope>NUCLEOTIDE SEQUENCE [LARGE SCALE GENOMIC DNA]</scope>
    <source>
        <strain evidence="1 2">Mie-1</strain>
    </source>
</reference>
<dbReference type="EMBL" id="BKCM01000012">
    <property type="protein sequence ID" value="GER01681.1"/>
    <property type="molecule type" value="Genomic_DNA"/>
</dbReference>
<sequence length="49" mass="4935">MQIRLDPGGGRIGIAKLLSDGLVPIAKALGDGVFPAANRPAISVQIPAV</sequence>
<keyword evidence="2" id="KW-1185">Reference proteome</keyword>
<name>A0A5A7N028_9PROT</name>
<proteinExistence type="predicted"/>
<organism evidence="1 2">
    <name type="scientific">Iodidimonas gelatinilytica</name>
    <dbReference type="NCBI Taxonomy" id="1236966"/>
    <lineage>
        <taxon>Bacteria</taxon>
        <taxon>Pseudomonadati</taxon>
        <taxon>Pseudomonadota</taxon>
        <taxon>Alphaproteobacteria</taxon>
        <taxon>Iodidimonadales</taxon>
        <taxon>Iodidimonadaceae</taxon>
        <taxon>Iodidimonas</taxon>
    </lineage>
</organism>
<protein>
    <submittedName>
        <fullName evidence="1">Uncharacterized protein</fullName>
    </submittedName>
</protein>